<dbReference type="GO" id="GO:0005829">
    <property type="term" value="C:cytosol"/>
    <property type="evidence" value="ECO:0007669"/>
    <property type="project" value="TreeGrafter"/>
</dbReference>
<dbReference type="Pfam" id="PF02801">
    <property type="entry name" value="Ketoacyl-synt_C"/>
    <property type="match status" value="1"/>
</dbReference>
<dbReference type="InterPro" id="IPR020841">
    <property type="entry name" value="PKS_Beta-ketoAc_synthase_dom"/>
</dbReference>
<feature type="domain" description="Ketosynthase family 3 (KS3)" evidence="4">
    <location>
        <begin position="45"/>
        <end position="460"/>
    </location>
</feature>
<dbReference type="SUPFAM" id="SSF53901">
    <property type="entry name" value="Thiolase-like"/>
    <property type="match status" value="2"/>
</dbReference>
<dbReference type="InterPro" id="IPR014031">
    <property type="entry name" value="Ketoacyl_synth_C"/>
</dbReference>
<name>A0A6J4UV55_9BACT</name>
<sequence length="462" mass="47478">MNVRSESTRRCAKCGNELSAAGRFCPSCGRAVASPSTGTWPVVPGRRVVVTGLAAITSLGATAADTWRRIVAGKSGIRRVADLDPTQHPCLVRGDVDDATVPDRFLTGKTARHTSRFARLAVEATGAALEDAGLLDPDGAPAISLDAGGALLGTCVGGTYDDLIPVAEQFFQRGPGRVPPHLHVMFPHNLAGYAVQARFGLGGPSATVVTACATGAQAIGEAFHTIKYGTAPLMVAGAVESTRHPLFLAGFAAMRALVTDSNDAPDRASRPFDTSRAGFVLGEGVGILILEELEHARTRGARVYAEVLGFGSSNDAYHPIAPHPDGVGAARAIRAALEDGAVDPARVDHVNAHAASTPAGDLAEAKAIRAVFGDRAPRIPVTSIKGAIGHAMGAAGAIETVAAVMSLADGCIPPTRNLREPDPAIGLDVVHGEARPAEIAVLTKHSFGLGGQNACLVLGRAD</sequence>
<dbReference type="Gene3D" id="3.40.47.10">
    <property type="match status" value="1"/>
</dbReference>
<keyword evidence="2 3" id="KW-0808">Transferase</keyword>
<comment type="similarity">
    <text evidence="1 3">Belongs to the thiolase-like superfamily. Beta-ketoacyl-ACP synthases family.</text>
</comment>
<dbReference type="InterPro" id="IPR000794">
    <property type="entry name" value="Beta-ketoacyl_synthase"/>
</dbReference>
<dbReference type="CDD" id="cd00834">
    <property type="entry name" value="KAS_I_II"/>
    <property type="match status" value="1"/>
</dbReference>
<dbReference type="EMBL" id="CADCWE010000238">
    <property type="protein sequence ID" value="CAA9560033.1"/>
    <property type="molecule type" value="Genomic_DNA"/>
</dbReference>
<gene>
    <name evidence="5" type="ORF">AVDCRST_MAG73-3566</name>
</gene>
<reference evidence="5" key="1">
    <citation type="submission" date="2020-02" db="EMBL/GenBank/DDBJ databases">
        <authorList>
            <person name="Meier V. D."/>
        </authorList>
    </citation>
    <scope>NUCLEOTIDE SEQUENCE</scope>
    <source>
        <strain evidence="5">AVDCRST_MAG73</strain>
    </source>
</reference>
<keyword evidence="5" id="KW-0012">Acyltransferase</keyword>
<accession>A0A6J4UV55</accession>
<dbReference type="PROSITE" id="PS52004">
    <property type="entry name" value="KS3_2"/>
    <property type="match status" value="1"/>
</dbReference>
<organism evidence="5">
    <name type="scientific">uncultured Thermomicrobiales bacterium</name>
    <dbReference type="NCBI Taxonomy" id="1645740"/>
    <lineage>
        <taxon>Bacteria</taxon>
        <taxon>Pseudomonadati</taxon>
        <taxon>Thermomicrobiota</taxon>
        <taxon>Thermomicrobia</taxon>
        <taxon>Thermomicrobiales</taxon>
        <taxon>environmental samples</taxon>
    </lineage>
</organism>
<dbReference type="GO" id="GO:0006633">
    <property type="term" value="P:fatty acid biosynthetic process"/>
    <property type="evidence" value="ECO:0007669"/>
    <property type="project" value="InterPro"/>
</dbReference>
<dbReference type="SMART" id="SM00825">
    <property type="entry name" value="PKS_KS"/>
    <property type="match status" value="1"/>
</dbReference>
<dbReference type="AlphaFoldDB" id="A0A6J4UV55"/>
<dbReference type="InterPro" id="IPR018201">
    <property type="entry name" value="Ketoacyl_synth_AS"/>
</dbReference>
<dbReference type="FunFam" id="3.40.47.10:FF:000029">
    <property type="entry name" value="3-oxoacyl-[acyl-carrier-protein] synthase 1"/>
    <property type="match status" value="1"/>
</dbReference>
<evidence type="ECO:0000256" key="2">
    <source>
        <dbReference type="ARBA" id="ARBA00022679"/>
    </source>
</evidence>
<dbReference type="PROSITE" id="PS00606">
    <property type="entry name" value="KS3_1"/>
    <property type="match status" value="1"/>
</dbReference>
<dbReference type="Pfam" id="PF00109">
    <property type="entry name" value="ketoacyl-synt"/>
    <property type="match status" value="1"/>
</dbReference>
<dbReference type="EC" id="2.3.1.179" evidence="5"/>
<dbReference type="NCBIfam" id="NF005589">
    <property type="entry name" value="PRK07314.1"/>
    <property type="match status" value="1"/>
</dbReference>
<dbReference type="PANTHER" id="PTHR11712:SF336">
    <property type="entry name" value="3-OXOACYL-[ACYL-CARRIER-PROTEIN] SYNTHASE, MITOCHONDRIAL"/>
    <property type="match status" value="1"/>
</dbReference>
<evidence type="ECO:0000313" key="5">
    <source>
        <dbReference type="EMBL" id="CAA9560033.1"/>
    </source>
</evidence>
<evidence type="ECO:0000259" key="4">
    <source>
        <dbReference type="PROSITE" id="PS52004"/>
    </source>
</evidence>
<dbReference type="PANTHER" id="PTHR11712">
    <property type="entry name" value="POLYKETIDE SYNTHASE-RELATED"/>
    <property type="match status" value="1"/>
</dbReference>
<evidence type="ECO:0000256" key="3">
    <source>
        <dbReference type="RuleBase" id="RU003694"/>
    </source>
</evidence>
<dbReference type="GO" id="GO:0004315">
    <property type="term" value="F:3-oxoacyl-[acyl-carrier-protein] synthase activity"/>
    <property type="evidence" value="ECO:0007669"/>
    <property type="project" value="UniProtKB-EC"/>
</dbReference>
<dbReference type="InterPro" id="IPR016039">
    <property type="entry name" value="Thiolase-like"/>
</dbReference>
<evidence type="ECO:0000256" key="1">
    <source>
        <dbReference type="ARBA" id="ARBA00008467"/>
    </source>
</evidence>
<dbReference type="InterPro" id="IPR014030">
    <property type="entry name" value="Ketoacyl_synth_N"/>
</dbReference>
<protein>
    <submittedName>
        <fullName evidence="5">3-oxoacyl-[acyl-carrier-protein] synthase, KASII</fullName>
        <ecNumber evidence="5">2.3.1.179</ecNumber>
    </submittedName>
</protein>
<proteinExistence type="inferred from homology"/>